<gene>
    <name evidence="1" type="ORF">AVDCRST_MAG92-721</name>
</gene>
<dbReference type="EMBL" id="CADCTM010000103">
    <property type="protein sequence ID" value="CAA9224456.1"/>
    <property type="molecule type" value="Genomic_DNA"/>
</dbReference>
<sequence length="67" mass="6897">MDTITGFQIGIDAINIVSLSSVTGMDDLDVTHSGINTLISALDKDLAILAEIQASTIQSSSGSLVFA</sequence>
<reference evidence="1" key="1">
    <citation type="submission" date="2020-02" db="EMBL/GenBank/DDBJ databases">
        <authorList>
            <person name="Meier V. D."/>
        </authorList>
    </citation>
    <scope>NUCLEOTIDE SEQUENCE</scope>
    <source>
        <strain evidence="1">AVDCRST_MAG92</strain>
    </source>
</reference>
<protein>
    <submittedName>
        <fullName evidence="1">Uncharacterized protein</fullName>
    </submittedName>
</protein>
<proteinExistence type="predicted"/>
<accession>A0A6J4HH04</accession>
<evidence type="ECO:0000313" key="1">
    <source>
        <dbReference type="EMBL" id="CAA9224456.1"/>
    </source>
</evidence>
<organism evidence="1">
    <name type="scientific">uncultured Coleofasciculus sp</name>
    <dbReference type="NCBI Taxonomy" id="1267456"/>
    <lineage>
        <taxon>Bacteria</taxon>
        <taxon>Bacillati</taxon>
        <taxon>Cyanobacteriota</taxon>
        <taxon>Cyanophyceae</taxon>
        <taxon>Coleofasciculales</taxon>
        <taxon>Coleofasciculaceae</taxon>
        <taxon>Coleofasciculus</taxon>
        <taxon>environmental samples</taxon>
    </lineage>
</organism>
<dbReference type="AlphaFoldDB" id="A0A6J4HH04"/>
<name>A0A6J4HH04_9CYAN</name>